<sequence>MASMKFVLLLAVVAAICSVSLCFRDRPSGHTGIGSRPGNFPGTPPFNPGRHQGLPKVYHGRFRRELFAGEQLEEAPEVYGTYQ</sequence>
<feature type="chain" id="PRO_5043665362" description="Secreted protein" evidence="2">
    <location>
        <begin position="23"/>
        <end position="83"/>
    </location>
</feature>
<protein>
    <recommendedName>
        <fullName evidence="5">Secreted protein</fullName>
    </recommendedName>
</protein>
<reference evidence="3 4" key="1">
    <citation type="submission" date="2022-12" db="EMBL/GenBank/DDBJ databases">
        <title>Chromosome-level genome assembly of true bugs.</title>
        <authorList>
            <person name="Ma L."/>
            <person name="Li H."/>
        </authorList>
    </citation>
    <scope>NUCLEOTIDE SEQUENCE [LARGE SCALE GENOMIC DNA]</scope>
    <source>
        <strain evidence="3">Lab_2022b</strain>
    </source>
</reference>
<evidence type="ECO:0000256" key="2">
    <source>
        <dbReference type="SAM" id="SignalP"/>
    </source>
</evidence>
<keyword evidence="4" id="KW-1185">Reference proteome</keyword>
<comment type="caution">
    <text evidence="3">The sequence shown here is derived from an EMBL/GenBank/DDBJ whole genome shotgun (WGS) entry which is preliminary data.</text>
</comment>
<feature type="signal peptide" evidence="2">
    <location>
        <begin position="1"/>
        <end position="22"/>
    </location>
</feature>
<dbReference type="EMBL" id="JAPXFL010000007">
    <property type="protein sequence ID" value="KAK9504432.1"/>
    <property type="molecule type" value="Genomic_DNA"/>
</dbReference>
<evidence type="ECO:0000256" key="1">
    <source>
        <dbReference type="SAM" id="MobiDB-lite"/>
    </source>
</evidence>
<feature type="region of interest" description="Disordered" evidence="1">
    <location>
        <begin position="29"/>
        <end position="51"/>
    </location>
</feature>
<dbReference type="AlphaFoldDB" id="A0AAW1D6B7"/>
<accession>A0AAW1D6B7</accession>
<gene>
    <name evidence="3" type="ORF">O3M35_010766</name>
</gene>
<evidence type="ECO:0008006" key="5">
    <source>
        <dbReference type="Google" id="ProtNLM"/>
    </source>
</evidence>
<dbReference type="Proteomes" id="UP001461498">
    <property type="component" value="Unassembled WGS sequence"/>
</dbReference>
<evidence type="ECO:0000313" key="4">
    <source>
        <dbReference type="Proteomes" id="UP001461498"/>
    </source>
</evidence>
<organism evidence="3 4">
    <name type="scientific">Rhynocoris fuscipes</name>
    <dbReference type="NCBI Taxonomy" id="488301"/>
    <lineage>
        <taxon>Eukaryota</taxon>
        <taxon>Metazoa</taxon>
        <taxon>Ecdysozoa</taxon>
        <taxon>Arthropoda</taxon>
        <taxon>Hexapoda</taxon>
        <taxon>Insecta</taxon>
        <taxon>Pterygota</taxon>
        <taxon>Neoptera</taxon>
        <taxon>Paraneoptera</taxon>
        <taxon>Hemiptera</taxon>
        <taxon>Heteroptera</taxon>
        <taxon>Panheteroptera</taxon>
        <taxon>Cimicomorpha</taxon>
        <taxon>Reduviidae</taxon>
        <taxon>Harpactorinae</taxon>
        <taxon>Harpactorini</taxon>
        <taxon>Rhynocoris</taxon>
    </lineage>
</organism>
<proteinExistence type="predicted"/>
<keyword evidence="2" id="KW-0732">Signal</keyword>
<name>A0AAW1D6B7_9HEMI</name>
<evidence type="ECO:0000313" key="3">
    <source>
        <dbReference type="EMBL" id="KAK9504432.1"/>
    </source>
</evidence>